<protein>
    <submittedName>
        <fullName evidence="1">Uncharacterized protein</fullName>
    </submittedName>
</protein>
<organism evidence="1">
    <name type="scientific">Arundo donax</name>
    <name type="common">Giant reed</name>
    <name type="synonym">Donax arundinaceus</name>
    <dbReference type="NCBI Taxonomy" id="35708"/>
    <lineage>
        <taxon>Eukaryota</taxon>
        <taxon>Viridiplantae</taxon>
        <taxon>Streptophyta</taxon>
        <taxon>Embryophyta</taxon>
        <taxon>Tracheophyta</taxon>
        <taxon>Spermatophyta</taxon>
        <taxon>Magnoliopsida</taxon>
        <taxon>Liliopsida</taxon>
        <taxon>Poales</taxon>
        <taxon>Poaceae</taxon>
        <taxon>PACMAD clade</taxon>
        <taxon>Arundinoideae</taxon>
        <taxon>Arundineae</taxon>
        <taxon>Arundo</taxon>
    </lineage>
</organism>
<proteinExistence type="predicted"/>
<evidence type="ECO:0000313" key="1">
    <source>
        <dbReference type="EMBL" id="JAE13050.1"/>
    </source>
</evidence>
<dbReference type="EMBL" id="GBRH01184846">
    <property type="protein sequence ID" value="JAE13050.1"/>
    <property type="molecule type" value="Transcribed_RNA"/>
</dbReference>
<accession>A0A0A9FJ58</accession>
<reference evidence="1" key="1">
    <citation type="submission" date="2014-09" db="EMBL/GenBank/DDBJ databases">
        <authorList>
            <person name="Magalhaes I.L.F."/>
            <person name="Oliveira U."/>
            <person name="Santos F.R."/>
            <person name="Vidigal T.H.D.A."/>
            <person name="Brescovit A.D."/>
            <person name="Santos A.J."/>
        </authorList>
    </citation>
    <scope>NUCLEOTIDE SEQUENCE</scope>
    <source>
        <tissue evidence="1">Shoot tissue taken approximately 20 cm above the soil surface</tissue>
    </source>
</reference>
<dbReference type="AlphaFoldDB" id="A0A0A9FJ58"/>
<sequence>MVLGQINQLLFIQDANGLLEM</sequence>
<reference evidence="1" key="2">
    <citation type="journal article" date="2015" name="Data Brief">
        <title>Shoot transcriptome of the giant reed, Arundo donax.</title>
        <authorList>
            <person name="Barrero R.A."/>
            <person name="Guerrero F.D."/>
            <person name="Moolhuijzen P."/>
            <person name="Goolsby J.A."/>
            <person name="Tidwell J."/>
            <person name="Bellgard S.E."/>
            <person name="Bellgard M.I."/>
        </authorList>
    </citation>
    <scope>NUCLEOTIDE SEQUENCE</scope>
    <source>
        <tissue evidence="1">Shoot tissue taken approximately 20 cm above the soil surface</tissue>
    </source>
</reference>
<name>A0A0A9FJ58_ARUDO</name>